<dbReference type="PROSITE" id="PS51257">
    <property type="entry name" value="PROKAR_LIPOPROTEIN"/>
    <property type="match status" value="1"/>
</dbReference>
<evidence type="ECO:0000313" key="7">
    <source>
        <dbReference type="EMBL" id="MBB6632871.1"/>
    </source>
</evidence>
<keyword evidence="3" id="KW-0472">Membrane</keyword>
<organism evidence="7 8">
    <name type="scientific">Cohnella thailandensis</name>
    <dbReference type="NCBI Taxonomy" id="557557"/>
    <lineage>
        <taxon>Bacteria</taxon>
        <taxon>Bacillati</taxon>
        <taxon>Bacillota</taxon>
        <taxon>Bacilli</taxon>
        <taxon>Bacillales</taxon>
        <taxon>Paenibacillaceae</taxon>
        <taxon>Cohnella</taxon>
    </lineage>
</organism>
<dbReference type="AlphaFoldDB" id="A0A841SVY4"/>
<dbReference type="Proteomes" id="UP000535838">
    <property type="component" value="Unassembled WGS sequence"/>
</dbReference>
<evidence type="ECO:0000256" key="1">
    <source>
        <dbReference type="ARBA" id="ARBA00022475"/>
    </source>
</evidence>
<keyword evidence="2 6" id="KW-0732">Signal</keyword>
<keyword evidence="1" id="KW-1003">Cell membrane</keyword>
<reference evidence="7 8" key="1">
    <citation type="submission" date="2020-08" db="EMBL/GenBank/DDBJ databases">
        <title>Cohnella phylogeny.</title>
        <authorList>
            <person name="Dunlap C."/>
        </authorList>
    </citation>
    <scope>NUCLEOTIDE SEQUENCE [LARGE SCALE GENOMIC DNA]</scope>
    <source>
        <strain evidence="7 8">DSM 25241</strain>
    </source>
</reference>
<dbReference type="Gene3D" id="3.40.190.10">
    <property type="entry name" value="Periplasmic binding protein-like II"/>
    <property type="match status" value="1"/>
</dbReference>
<dbReference type="RefSeq" id="WP_185118094.1">
    <property type="nucleotide sequence ID" value="NZ_JACJVQ010000002.1"/>
</dbReference>
<dbReference type="EMBL" id="JACJVQ010000002">
    <property type="protein sequence ID" value="MBB6632871.1"/>
    <property type="molecule type" value="Genomic_DNA"/>
</dbReference>
<dbReference type="PANTHER" id="PTHR43649:SF33">
    <property type="entry name" value="POLYGALACTURONAN_RHAMNOGALACTURONAN-BINDING PROTEIN YTCQ"/>
    <property type="match status" value="1"/>
</dbReference>
<gene>
    <name evidence="7" type="ORF">H7B67_01855</name>
</gene>
<dbReference type="InterPro" id="IPR006059">
    <property type="entry name" value="SBP"/>
</dbReference>
<feature type="chain" id="PRO_5038866387" evidence="6">
    <location>
        <begin position="28"/>
        <end position="448"/>
    </location>
</feature>
<dbReference type="SUPFAM" id="SSF53850">
    <property type="entry name" value="Periplasmic binding protein-like II"/>
    <property type="match status" value="1"/>
</dbReference>
<dbReference type="InterPro" id="IPR050490">
    <property type="entry name" value="Bact_solute-bd_prot1"/>
</dbReference>
<dbReference type="Pfam" id="PF01547">
    <property type="entry name" value="SBP_bac_1"/>
    <property type="match status" value="1"/>
</dbReference>
<proteinExistence type="predicted"/>
<keyword evidence="4" id="KW-0564">Palmitate</keyword>
<keyword evidence="5" id="KW-0449">Lipoprotein</keyword>
<keyword evidence="8" id="KW-1185">Reference proteome</keyword>
<protein>
    <submittedName>
        <fullName evidence="7">Extracellular solute-binding protein</fullName>
    </submittedName>
</protein>
<name>A0A841SVY4_9BACL</name>
<evidence type="ECO:0000256" key="6">
    <source>
        <dbReference type="SAM" id="SignalP"/>
    </source>
</evidence>
<feature type="signal peptide" evidence="6">
    <location>
        <begin position="1"/>
        <end position="27"/>
    </location>
</feature>
<dbReference type="PANTHER" id="PTHR43649">
    <property type="entry name" value="ARABINOSE-BINDING PROTEIN-RELATED"/>
    <property type="match status" value="1"/>
</dbReference>
<comment type="caution">
    <text evidence="7">The sequence shown here is derived from an EMBL/GenBank/DDBJ whole genome shotgun (WGS) entry which is preliminary data.</text>
</comment>
<evidence type="ECO:0000256" key="3">
    <source>
        <dbReference type="ARBA" id="ARBA00023136"/>
    </source>
</evidence>
<evidence type="ECO:0000313" key="8">
    <source>
        <dbReference type="Proteomes" id="UP000535838"/>
    </source>
</evidence>
<sequence length="448" mass="48798">MQRSSRKKSTWSMMTALVLGSALTLSACGSNNDGNSGAASPSASSAGGSAAAESGKLVEWGWDKGSHDKLMAEFSKNHPDIQVEYVEVSAKDYLKKIQTSIASGSDLPDIIWAEAAQRGAIYELNVMDDLGAAPYSFDKSALLDFEVPLLTNGKGQLVALDQQVAPGAVAYKRELAKQYLGTDDPDQLASMFKSWDDFAQKGKEVFDKSGGKVTMFASLMDAYTILSNQMTKPFIDGVSVNKTDMLGIFGQLQKLRDMNNEAKLSMWSPSWSASYSQNNVIFYPAANWSPEFVIKPNDKNSNGAWGLTVPPGGGFTYGGTSIGIWKGSKQKEAAWTYLKGMYGSAEGADVSFNGMKSILPLKSVFEDTSKLASGPDEFFGGQDLNKFWIEKVFPSIKAKPVTKYDQDVYAASEIVLQTMAQDPKFDANSAFEKWTEELKKNHPELTIE</sequence>
<evidence type="ECO:0000256" key="4">
    <source>
        <dbReference type="ARBA" id="ARBA00023139"/>
    </source>
</evidence>
<accession>A0A841SVY4</accession>
<evidence type="ECO:0000256" key="5">
    <source>
        <dbReference type="ARBA" id="ARBA00023288"/>
    </source>
</evidence>
<evidence type="ECO:0000256" key="2">
    <source>
        <dbReference type="ARBA" id="ARBA00022729"/>
    </source>
</evidence>